<proteinExistence type="predicted"/>
<accession>A0A6A6T7S8</accession>
<evidence type="ECO:0000313" key="2">
    <source>
        <dbReference type="EMBL" id="KAF2654614.1"/>
    </source>
</evidence>
<dbReference type="AlphaFoldDB" id="A0A6A6T7S8"/>
<dbReference type="EMBL" id="MU004361">
    <property type="protein sequence ID" value="KAF2654614.1"/>
    <property type="molecule type" value="Genomic_DNA"/>
</dbReference>
<organism evidence="2 3">
    <name type="scientific">Lophiostoma macrostomum CBS 122681</name>
    <dbReference type="NCBI Taxonomy" id="1314788"/>
    <lineage>
        <taxon>Eukaryota</taxon>
        <taxon>Fungi</taxon>
        <taxon>Dikarya</taxon>
        <taxon>Ascomycota</taxon>
        <taxon>Pezizomycotina</taxon>
        <taxon>Dothideomycetes</taxon>
        <taxon>Pleosporomycetidae</taxon>
        <taxon>Pleosporales</taxon>
        <taxon>Lophiostomataceae</taxon>
        <taxon>Lophiostoma</taxon>
    </lineage>
</organism>
<name>A0A6A6T7S8_9PLEO</name>
<dbReference type="Proteomes" id="UP000799324">
    <property type="component" value="Unassembled WGS sequence"/>
</dbReference>
<feature type="region of interest" description="Disordered" evidence="1">
    <location>
        <begin position="1"/>
        <end position="22"/>
    </location>
</feature>
<protein>
    <submittedName>
        <fullName evidence="2">Uncharacterized protein</fullName>
    </submittedName>
</protein>
<feature type="compositionally biased region" description="Polar residues" evidence="1">
    <location>
        <begin position="1"/>
        <end position="19"/>
    </location>
</feature>
<reference evidence="2" key="1">
    <citation type="journal article" date="2020" name="Stud. Mycol.">
        <title>101 Dothideomycetes genomes: a test case for predicting lifestyles and emergence of pathogens.</title>
        <authorList>
            <person name="Haridas S."/>
            <person name="Albert R."/>
            <person name="Binder M."/>
            <person name="Bloem J."/>
            <person name="Labutti K."/>
            <person name="Salamov A."/>
            <person name="Andreopoulos B."/>
            <person name="Baker S."/>
            <person name="Barry K."/>
            <person name="Bills G."/>
            <person name="Bluhm B."/>
            <person name="Cannon C."/>
            <person name="Castanera R."/>
            <person name="Culley D."/>
            <person name="Daum C."/>
            <person name="Ezra D."/>
            <person name="Gonzalez J."/>
            <person name="Henrissat B."/>
            <person name="Kuo A."/>
            <person name="Liang C."/>
            <person name="Lipzen A."/>
            <person name="Lutzoni F."/>
            <person name="Magnuson J."/>
            <person name="Mondo S."/>
            <person name="Nolan M."/>
            <person name="Ohm R."/>
            <person name="Pangilinan J."/>
            <person name="Park H.-J."/>
            <person name="Ramirez L."/>
            <person name="Alfaro M."/>
            <person name="Sun H."/>
            <person name="Tritt A."/>
            <person name="Yoshinaga Y."/>
            <person name="Zwiers L.-H."/>
            <person name="Turgeon B."/>
            <person name="Goodwin S."/>
            <person name="Spatafora J."/>
            <person name="Crous P."/>
            <person name="Grigoriev I."/>
        </authorList>
    </citation>
    <scope>NUCLEOTIDE SEQUENCE</scope>
    <source>
        <strain evidence="2">CBS 122681</strain>
    </source>
</reference>
<sequence length="132" mass="14716">MSVGTSAAKKQSQKVNTTCKPPDPLILTRPHVNVAPCTFPPLHTHLASRAPFPDPHMPMHVYASRKSRRSRYAPSAAPFQRIQHYSPIVLPTLSFCRVPPHRPATTHKVAGLFWTWDSCVGVDGWVERSGKK</sequence>
<evidence type="ECO:0000313" key="3">
    <source>
        <dbReference type="Proteomes" id="UP000799324"/>
    </source>
</evidence>
<evidence type="ECO:0000256" key="1">
    <source>
        <dbReference type="SAM" id="MobiDB-lite"/>
    </source>
</evidence>
<keyword evidence="3" id="KW-1185">Reference proteome</keyword>
<gene>
    <name evidence="2" type="ORF">K491DRAFT_464592</name>
</gene>